<organism evidence="4 5">
    <name type="scientific">Dehalococcoides mccartyi</name>
    <dbReference type="NCBI Taxonomy" id="61435"/>
    <lineage>
        <taxon>Bacteria</taxon>
        <taxon>Bacillati</taxon>
        <taxon>Chloroflexota</taxon>
        <taxon>Dehalococcoidia</taxon>
        <taxon>Dehalococcoidales</taxon>
        <taxon>Dehalococcoidaceae</taxon>
        <taxon>Dehalococcoides</taxon>
    </lineage>
</organism>
<feature type="transmembrane region" description="Helical" evidence="2">
    <location>
        <begin position="204"/>
        <end position="227"/>
    </location>
</feature>
<dbReference type="InterPro" id="IPR037185">
    <property type="entry name" value="EmrE-like"/>
</dbReference>
<protein>
    <submittedName>
        <fullName evidence="4">Membrane protein</fullName>
    </submittedName>
</protein>
<feature type="transmembrane region" description="Helical" evidence="2">
    <location>
        <begin position="91"/>
        <end position="113"/>
    </location>
</feature>
<comment type="similarity">
    <text evidence="1">Belongs to the EamA transporter family.</text>
</comment>
<feature type="transmembrane region" description="Helical" evidence="2">
    <location>
        <begin position="239"/>
        <end position="259"/>
    </location>
</feature>
<sequence length="287" mass="31316">MPRHILIALIFTILFWSSAFAAIRVSLADYSPSHLALMRFLVASLALVIYALITQMRLPDKRDLPAIFLLGLIGISLYHFALNYGEKTVTAGAASLIIASAPIFSVLLARFFYKDKLTPAGWLGILLSFGGIAVITLGEGQTLSFEPHAFWVLLAALFTSIYIVFQRPLLKKYSGFEFSTYAIWAGTLLLMVGAPGLLKEISEAPASSTLAVVYLGIFPTAISYLLYSYALSKARISQVISFLYLNPVFAIGIAFLWLGEIPAPISLLGGLLALAGVILVNRYGHYR</sequence>
<evidence type="ECO:0000259" key="3">
    <source>
        <dbReference type="Pfam" id="PF00892"/>
    </source>
</evidence>
<dbReference type="Gene3D" id="1.10.3730.20">
    <property type="match status" value="1"/>
</dbReference>
<evidence type="ECO:0000256" key="2">
    <source>
        <dbReference type="SAM" id="Phobius"/>
    </source>
</evidence>
<gene>
    <name evidence="4" type="ORF">DA01_07170</name>
</gene>
<name>A0A0V8M0A0_9CHLR</name>
<dbReference type="AlphaFoldDB" id="A0A0V8M0A0"/>
<keyword evidence="2" id="KW-1133">Transmembrane helix</keyword>
<dbReference type="GO" id="GO:0016020">
    <property type="term" value="C:membrane"/>
    <property type="evidence" value="ECO:0007669"/>
    <property type="project" value="InterPro"/>
</dbReference>
<feature type="transmembrane region" description="Helical" evidence="2">
    <location>
        <begin position="265"/>
        <end position="284"/>
    </location>
</feature>
<dbReference type="PANTHER" id="PTHR12715">
    <property type="entry name" value="TRANSPORTER, DRUG/METABOLITE EXPORTER FAMILY"/>
    <property type="match status" value="1"/>
</dbReference>
<dbReference type="Proteomes" id="UP000053577">
    <property type="component" value="Unassembled WGS sequence"/>
</dbReference>
<dbReference type="RefSeq" id="WP_058292643.1">
    <property type="nucleotide sequence ID" value="NZ_JGYD01000025.1"/>
</dbReference>
<dbReference type="SUPFAM" id="SSF103481">
    <property type="entry name" value="Multidrug resistance efflux transporter EmrE"/>
    <property type="match status" value="2"/>
</dbReference>
<comment type="caution">
    <text evidence="4">The sequence shown here is derived from an EMBL/GenBank/DDBJ whole genome shotgun (WGS) entry which is preliminary data.</text>
</comment>
<evidence type="ECO:0000313" key="4">
    <source>
        <dbReference type="EMBL" id="KSV17198.1"/>
    </source>
</evidence>
<feature type="domain" description="EamA" evidence="3">
    <location>
        <begin position="6"/>
        <end position="136"/>
    </location>
</feature>
<keyword evidence="2" id="KW-0812">Transmembrane</keyword>
<dbReference type="Pfam" id="PF00892">
    <property type="entry name" value="EamA"/>
    <property type="match status" value="2"/>
</dbReference>
<feature type="transmembrane region" description="Helical" evidence="2">
    <location>
        <begin position="178"/>
        <end position="198"/>
    </location>
</feature>
<dbReference type="InterPro" id="IPR052756">
    <property type="entry name" value="Alkyne_AA_exporter"/>
</dbReference>
<evidence type="ECO:0000256" key="1">
    <source>
        <dbReference type="ARBA" id="ARBA00007362"/>
    </source>
</evidence>
<feature type="transmembrane region" description="Helical" evidence="2">
    <location>
        <begin position="149"/>
        <end position="166"/>
    </location>
</feature>
<dbReference type="OrthoDB" id="9799821at2"/>
<dbReference type="PANTHER" id="PTHR12715:SF4">
    <property type="entry name" value="EAMA DOMAIN-CONTAINING PROTEIN"/>
    <property type="match status" value="1"/>
</dbReference>
<accession>A0A0V8M0A0</accession>
<evidence type="ECO:0000313" key="5">
    <source>
        <dbReference type="Proteomes" id="UP000053577"/>
    </source>
</evidence>
<keyword evidence="2" id="KW-0472">Membrane</keyword>
<dbReference type="InterPro" id="IPR000620">
    <property type="entry name" value="EamA_dom"/>
</dbReference>
<dbReference type="PATRIC" id="fig|61435.5.peg.1410"/>
<reference evidence="4 5" key="1">
    <citation type="journal article" date="2015" name="Sci. Rep.">
        <title>A comparative genomics and reductive dehalogenase gene transcription study of two chloroethene-respiring bacteria, Dehalococcoides mccartyi strains MB and 11a.</title>
        <authorList>
            <person name="Low A."/>
            <person name="Shen Z."/>
            <person name="Cheng D."/>
            <person name="Rogers M.J."/>
            <person name="Lee P.K."/>
            <person name="He J."/>
        </authorList>
    </citation>
    <scope>NUCLEOTIDE SEQUENCE [LARGE SCALE GENOMIC DNA]</scope>
    <source>
        <strain evidence="4 5">MB</strain>
    </source>
</reference>
<feature type="domain" description="EamA" evidence="3">
    <location>
        <begin position="149"/>
        <end position="281"/>
    </location>
</feature>
<feature type="transmembrane region" description="Helical" evidence="2">
    <location>
        <begin position="120"/>
        <end position="137"/>
    </location>
</feature>
<dbReference type="EMBL" id="JGYD01000025">
    <property type="protein sequence ID" value="KSV17198.1"/>
    <property type="molecule type" value="Genomic_DNA"/>
</dbReference>
<feature type="transmembrane region" description="Helical" evidence="2">
    <location>
        <begin position="66"/>
        <end position="85"/>
    </location>
</feature>
<proteinExistence type="inferred from homology"/>
<feature type="transmembrane region" description="Helical" evidence="2">
    <location>
        <begin position="37"/>
        <end position="54"/>
    </location>
</feature>